<sequence>MADLSHGGQRLRNGTVIDRGGVREAVRVGLGFAVAGVLALLTASVWMSTCTGSTVDALACGAPQRAVSALAAPAIFLAGAAWAVTRSVRMRRDQPAWWAWSVGAAILLALTVISALLGMPSL</sequence>
<evidence type="ECO:0008006" key="4">
    <source>
        <dbReference type="Google" id="ProtNLM"/>
    </source>
</evidence>
<name>I4BFK6_MYCCN</name>
<proteinExistence type="predicted"/>
<protein>
    <recommendedName>
        <fullName evidence="4">Transmembrane protein</fullName>
    </recommendedName>
</protein>
<dbReference type="RefSeq" id="WP_014814546.1">
    <property type="nucleotide sequence ID" value="NC_018027.1"/>
</dbReference>
<keyword evidence="1" id="KW-1133">Transmembrane helix</keyword>
<evidence type="ECO:0000313" key="2">
    <source>
        <dbReference type="EMBL" id="AFM16063.1"/>
    </source>
</evidence>
<dbReference type="PATRIC" id="fig|710421.3.peg.1264"/>
<feature type="transmembrane region" description="Helical" evidence="1">
    <location>
        <begin position="97"/>
        <end position="119"/>
    </location>
</feature>
<keyword evidence="1" id="KW-0472">Membrane</keyword>
<accession>I4BFK6</accession>
<dbReference type="EMBL" id="CP003053">
    <property type="protein sequence ID" value="AFM16063.1"/>
    <property type="molecule type" value="Genomic_DNA"/>
</dbReference>
<dbReference type="STRING" id="710421.Mycch_1255"/>
<evidence type="ECO:0000256" key="1">
    <source>
        <dbReference type="SAM" id="Phobius"/>
    </source>
</evidence>
<organism evidence="2 3">
    <name type="scientific">Mycolicibacterium chubuense (strain NBB4)</name>
    <name type="common">Mycobacterium chubuense</name>
    <dbReference type="NCBI Taxonomy" id="710421"/>
    <lineage>
        <taxon>Bacteria</taxon>
        <taxon>Bacillati</taxon>
        <taxon>Actinomycetota</taxon>
        <taxon>Actinomycetes</taxon>
        <taxon>Mycobacteriales</taxon>
        <taxon>Mycobacteriaceae</taxon>
        <taxon>Mycolicibacterium</taxon>
    </lineage>
</organism>
<dbReference type="AlphaFoldDB" id="I4BFK6"/>
<keyword evidence="1" id="KW-0812">Transmembrane</keyword>
<dbReference type="OrthoDB" id="4563543at2"/>
<dbReference type="HOGENOM" id="CLU_153180_1_1_11"/>
<dbReference type="KEGG" id="mcb:Mycch_1255"/>
<reference evidence="2 3" key="1">
    <citation type="submission" date="2012-06" db="EMBL/GenBank/DDBJ databases">
        <title>Complete sequence of chromosome of Mycobacterium chubuense NBB4.</title>
        <authorList>
            <consortium name="US DOE Joint Genome Institute"/>
            <person name="Lucas S."/>
            <person name="Han J."/>
            <person name="Lapidus A."/>
            <person name="Cheng J.-F."/>
            <person name="Goodwin L."/>
            <person name="Pitluck S."/>
            <person name="Peters L."/>
            <person name="Mikhailova N."/>
            <person name="Teshima H."/>
            <person name="Detter J.C."/>
            <person name="Han C."/>
            <person name="Tapia R."/>
            <person name="Land M."/>
            <person name="Hauser L."/>
            <person name="Kyrpides N."/>
            <person name="Ivanova N."/>
            <person name="Pagani I."/>
            <person name="Mattes T."/>
            <person name="Holmes A."/>
            <person name="Rutledge P."/>
            <person name="Paulsen I."/>
            <person name="Coleman N."/>
            <person name="Woyke T."/>
        </authorList>
    </citation>
    <scope>NUCLEOTIDE SEQUENCE [LARGE SCALE GENOMIC DNA]</scope>
    <source>
        <strain evidence="2 3">NBB4</strain>
    </source>
</reference>
<feature type="transmembrane region" description="Helical" evidence="1">
    <location>
        <begin position="28"/>
        <end position="46"/>
    </location>
</feature>
<gene>
    <name evidence="2" type="ordered locus">Mycch_1255</name>
</gene>
<keyword evidence="3" id="KW-1185">Reference proteome</keyword>
<dbReference type="eggNOG" id="ENOG5031Z6W">
    <property type="taxonomic scope" value="Bacteria"/>
</dbReference>
<dbReference type="Proteomes" id="UP000006057">
    <property type="component" value="Chromosome"/>
</dbReference>
<feature type="transmembrane region" description="Helical" evidence="1">
    <location>
        <begin position="66"/>
        <end position="85"/>
    </location>
</feature>
<evidence type="ECO:0000313" key="3">
    <source>
        <dbReference type="Proteomes" id="UP000006057"/>
    </source>
</evidence>